<keyword evidence="2" id="KW-1185">Reference proteome</keyword>
<dbReference type="EMBL" id="NRJH01000045">
    <property type="protein sequence ID" value="RIY32152.1"/>
    <property type="molecule type" value="Genomic_DNA"/>
</dbReference>
<organism evidence="1 2">
    <name type="scientific">Psittacicella melopsittaci</name>
    <dbReference type="NCBI Taxonomy" id="2028576"/>
    <lineage>
        <taxon>Bacteria</taxon>
        <taxon>Pseudomonadati</taxon>
        <taxon>Pseudomonadota</taxon>
        <taxon>Gammaproteobacteria</taxon>
        <taxon>Pasteurellales</taxon>
        <taxon>Psittacicellaceae</taxon>
        <taxon>Psittacicella</taxon>
    </lineage>
</organism>
<proteinExistence type="predicted"/>
<name>A0A3A1Y1D8_9GAMM</name>
<evidence type="ECO:0000313" key="2">
    <source>
        <dbReference type="Proteomes" id="UP000266258"/>
    </source>
</evidence>
<accession>A0A3A1Y1D8</accession>
<reference evidence="1 2" key="1">
    <citation type="submission" date="2017-08" db="EMBL/GenBank/DDBJ databases">
        <title>Reclassification of Bisgaard taxon 37 and 44.</title>
        <authorList>
            <person name="Christensen H."/>
        </authorList>
    </citation>
    <scope>NUCLEOTIDE SEQUENCE [LARGE SCALE GENOMIC DNA]</scope>
    <source>
        <strain evidence="1 2">B96_4</strain>
    </source>
</reference>
<evidence type="ECO:0000313" key="1">
    <source>
        <dbReference type="EMBL" id="RIY32152.1"/>
    </source>
</evidence>
<dbReference type="RefSeq" id="WP_119497210.1">
    <property type="nucleotide sequence ID" value="NZ_NRJH01000045.1"/>
</dbReference>
<comment type="caution">
    <text evidence="1">The sequence shown here is derived from an EMBL/GenBank/DDBJ whole genome shotgun (WGS) entry which is preliminary data.</text>
</comment>
<protein>
    <submittedName>
        <fullName evidence="1">Uncharacterized protein</fullName>
    </submittedName>
</protein>
<dbReference type="Proteomes" id="UP000266258">
    <property type="component" value="Unassembled WGS sequence"/>
</dbReference>
<dbReference type="OrthoDB" id="5673787at2"/>
<sequence>MSAKYFTACKKILPAAKIIVADNLISNTTRERGHDSSVLKKVLASRLLSQLIQSAFNRNDTKSAFKPIDRHKLDNYNDEHKPENIKYIAYVPHLADYLCNLVVRLPNCVQVNYFEEGTLNYINVEYQNTELTARMEKALEITPELKYSSTGINFYRQFTSFHLKDFANDHPYLNDKDSLFYGLTKFSYPYESRAGDKLIVLDTDLLKGEIDEHKLVEKKKQAYLKHPELGDPQAQVLNVIVFEGIGDTLDGSKFYDYCTELVQQVIARGIKYAQYKFHPLSPAQVREKLREKLVQLPIILDELDDSVSLELECVNMPHGSLVLHGIQSSSLLYAKVFGQDSICYNHILAHDPKTQQYREAFSFKIEEILTKLQ</sequence>
<gene>
    <name evidence="1" type="ORF">CJP74_05130</name>
</gene>
<dbReference type="AlphaFoldDB" id="A0A3A1Y1D8"/>